<dbReference type="PANTHER" id="PTHR43798">
    <property type="entry name" value="MONOACYLGLYCEROL LIPASE"/>
    <property type="match status" value="1"/>
</dbReference>
<dbReference type="AlphaFoldDB" id="A0A9W6WBN2"/>
<dbReference type="RefSeq" id="WP_285666049.1">
    <property type="nucleotide sequence ID" value="NZ_BSTX01000004.1"/>
</dbReference>
<dbReference type="GO" id="GO:0016787">
    <property type="term" value="F:hydrolase activity"/>
    <property type="evidence" value="ECO:0007669"/>
    <property type="project" value="UniProtKB-KW"/>
</dbReference>
<dbReference type="Gene3D" id="3.40.50.1820">
    <property type="entry name" value="alpha/beta hydrolase"/>
    <property type="match status" value="1"/>
</dbReference>
<evidence type="ECO:0000259" key="2">
    <source>
        <dbReference type="Pfam" id="PF12697"/>
    </source>
</evidence>
<dbReference type="InterPro" id="IPR029058">
    <property type="entry name" value="AB_hydrolase_fold"/>
</dbReference>
<organism evidence="3 4">
    <name type="scientific">Actinorhabdospora filicis</name>
    <dbReference type="NCBI Taxonomy" id="1785913"/>
    <lineage>
        <taxon>Bacteria</taxon>
        <taxon>Bacillati</taxon>
        <taxon>Actinomycetota</taxon>
        <taxon>Actinomycetes</taxon>
        <taxon>Micromonosporales</taxon>
        <taxon>Micromonosporaceae</taxon>
        <taxon>Actinorhabdospora</taxon>
    </lineage>
</organism>
<dbReference type="Pfam" id="PF12697">
    <property type="entry name" value="Abhydrolase_6"/>
    <property type="match status" value="1"/>
</dbReference>
<dbReference type="InterPro" id="IPR000073">
    <property type="entry name" value="AB_hydrolase_1"/>
</dbReference>
<evidence type="ECO:0000313" key="3">
    <source>
        <dbReference type="EMBL" id="GLZ80794.1"/>
    </source>
</evidence>
<comment type="caution">
    <text evidence="3">The sequence shown here is derived from an EMBL/GenBank/DDBJ whole genome shotgun (WGS) entry which is preliminary data.</text>
</comment>
<dbReference type="PANTHER" id="PTHR43798:SF31">
    <property type="entry name" value="AB HYDROLASE SUPERFAMILY PROTEIN YCLE"/>
    <property type="match status" value="1"/>
</dbReference>
<dbReference type="Proteomes" id="UP001165079">
    <property type="component" value="Unassembled WGS sequence"/>
</dbReference>
<protein>
    <submittedName>
        <fullName evidence="3">Alpha/beta hydrolase</fullName>
    </submittedName>
</protein>
<name>A0A9W6WBN2_9ACTN</name>
<sequence length="247" mass="25831">MAGLWVEDTGGDGTPVVFLHAGWGDSASWEPVLELLPDDVRTIRYDQPGYGRSPAPGGDYSNVGDLRAVLDERGVDRAVLVGHSGGGGIALSLAVLDPARVAALVLVAPGVPGYPWDWQDPFFRDFGAAYLAGDVETIVAVGHEAWGKAGPCAAVDDQFHSAARAFLAQKGAQSTDPPVYDRLGEIGVPAVVAVGDLEHHLAEGSSAAIAERVPHCRYVPVPGADHMLPLRAPEVVSDLVMEALASE</sequence>
<dbReference type="GO" id="GO:0016020">
    <property type="term" value="C:membrane"/>
    <property type="evidence" value="ECO:0007669"/>
    <property type="project" value="TreeGrafter"/>
</dbReference>
<feature type="domain" description="AB hydrolase-1" evidence="2">
    <location>
        <begin position="16"/>
        <end position="238"/>
    </location>
</feature>
<dbReference type="EMBL" id="BSTX01000004">
    <property type="protein sequence ID" value="GLZ80794.1"/>
    <property type="molecule type" value="Genomic_DNA"/>
</dbReference>
<gene>
    <name evidence="3" type="ORF">Afil01_56010</name>
</gene>
<dbReference type="PRINTS" id="PR00111">
    <property type="entry name" value="ABHYDROLASE"/>
</dbReference>
<dbReference type="SUPFAM" id="SSF53474">
    <property type="entry name" value="alpha/beta-Hydrolases"/>
    <property type="match status" value="1"/>
</dbReference>
<dbReference type="InterPro" id="IPR050266">
    <property type="entry name" value="AB_hydrolase_sf"/>
</dbReference>
<keyword evidence="4" id="KW-1185">Reference proteome</keyword>
<reference evidence="3" key="1">
    <citation type="submission" date="2023-03" db="EMBL/GenBank/DDBJ databases">
        <title>Actinorhabdospora filicis NBRC 111898.</title>
        <authorList>
            <person name="Ichikawa N."/>
            <person name="Sato H."/>
            <person name="Tonouchi N."/>
        </authorList>
    </citation>
    <scope>NUCLEOTIDE SEQUENCE</scope>
    <source>
        <strain evidence="3">NBRC 111898</strain>
    </source>
</reference>
<accession>A0A9W6WBN2</accession>
<keyword evidence="1 3" id="KW-0378">Hydrolase</keyword>
<evidence type="ECO:0000313" key="4">
    <source>
        <dbReference type="Proteomes" id="UP001165079"/>
    </source>
</evidence>
<evidence type="ECO:0000256" key="1">
    <source>
        <dbReference type="ARBA" id="ARBA00022801"/>
    </source>
</evidence>
<proteinExistence type="predicted"/>